<feature type="domain" description="PLD phosphodiesterase" evidence="14">
    <location>
        <begin position="226"/>
        <end position="253"/>
    </location>
</feature>
<dbReference type="NCBIfam" id="TIGR04265">
    <property type="entry name" value="bac_cardiolipin"/>
    <property type="match status" value="1"/>
</dbReference>
<keyword evidence="7 12" id="KW-1133">Transmembrane helix</keyword>
<evidence type="ECO:0000256" key="10">
    <source>
        <dbReference type="ARBA" id="ARBA00023209"/>
    </source>
</evidence>
<dbReference type="CDD" id="cd09110">
    <property type="entry name" value="PLDc_CLS_1"/>
    <property type="match status" value="1"/>
</dbReference>
<keyword evidence="11 12" id="KW-1208">Phospholipid metabolism</keyword>
<dbReference type="PANTHER" id="PTHR21248:SF22">
    <property type="entry name" value="PHOSPHOLIPASE D"/>
    <property type="match status" value="1"/>
</dbReference>
<dbReference type="GO" id="GO:0016740">
    <property type="term" value="F:transferase activity"/>
    <property type="evidence" value="ECO:0007669"/>
    <property type="project" value="UniProtKB-KW"/>
</dbReference>
<evidence type="ECO:0000256" key="13">
    <source>
        <dbReference type="NCBIfam" id="TIGR04265"/>
    </source>
</evidence>
<dbReference type="InterPro" id="IPR025202">
    <property type="entry name" value="PLD-like_dom"/>
</dbReference>
<evidence type="ECO:0000256" key="11">
    <source>
        <dbReference type="ARBA" id="ARBA00023264"/>
    </source>
</evidence>
<evidence type="ECO:0000313" key="16">
    <source>
        <dbReference type="Proteomes" id="UP001519306"/>
    </source>
</evidence>
<dbReference type="Pfam" id="PF13396">
    <property type="entry name" value="PLDc_N"/>
    <property type="match status" value="1"/>
</dbReference>
<dbReference type="Gene3D" id="3.30.870.10">
    <property type="entry name" value="Endonuclease Chain A"/>
    <property type="match status" value="2"/>
</dbReference>
<evidence type="ECO:0000256" key="7">
    <source>
        <dbReference type="ARBA" id="ARBA00022989"/>
    </source>
</evidence>
<keyword evidence="2 12" id="KW-1003">Cell membrane</keyword>
<accession>A0ABS4KED9</accession>
<evidence type="ECO:0000256" key="2">
    <source>
        <dbReference type="ARBA" id="ARBA00022475"/>
    </source>
</evidence>
<gene>
    <name evidence="15" type="ORF">J2Z71_001686</name>
</gene>
<dbReference type="CDD" id="cd09112">
    <property type="entry name" value="PLDc_CLS_2"/>
    <property type="match status" value="1"/>
</dbReference>
<dbReference type="SUPFAM" id="SSF56024">
    <property type="entry name" value="Phospholipase D/nuclease"/>
    <property type="match status" value="2"/>
</dbReference>
<protein>
    <recommendedName>
        <fullName evidence="12 13">Cardiolipin synthase</fullName>
        <shortName evidence="12">CL synthase</shortName>
        <ecNumber evidence="12 13">2.7.8.-</ecNumber>
    </recommendedName>
</protein>
<comment type="caution">
    <text evidence="15">The sequence shown here is derived from an EMBL/GenBank/DDBJ whole genome shotgun (WGS) entry which is preliminary data.</text>
</comment>
<dbReference type="InterPro" id="IPR001736">
    <property type="entry name" value="PLipase_D/transphosphatidylase"/>
</dbReference>
<dbReference type="EMBL" id="JAGGLJ010000022">
    <property type="protein sequence ID" value="MBP2026128.1"/>
    <property type="molecule type" value="Genomic_DNA"/>
</dbReference>
<dbReference type="Pfam" id="PF13091">
    <property type="entry name" value="PLDc_2"/>
    <property type="match status" value="2"/>
</dbReference>
<dbReference type="PROSITE" id="PS50035">
    <property type="entry name" value="PLD"/>
    <property type="match status" value="2"/>
</dbReference>
<dbReference type="InterPro" id="IPR027379">
    <property type="entry name" value="CLS_N"/>
</dbReference>
<evidence type="ECO:0000259" key="14">
    <source>
        <dbReference type="PROSITE" id="PS50035"/>
    </source>
</evidence>
<feature type="active site" evidence="12">
    <location>
        <position position="410"/>
    </location>
</feature>
<dbReference type="EC" id="2.7.8.-" evidence="12 13"/>
<dbReference type="InterPro" id="IPR022924">
    <property type="entry name" value="Cardiolipin_synthase"/>
</dbReference>
<comment type="similarity">
    <text evidence="12">Belongs to the phospholipase D family. Cardiolipin synthase subfamily.</text>
</comment>
<keyword evidence="8 12" id="KW-0443">Lipid metabolism</keyword>
<keyword evidence="9 12" id="KW-0472">Membrane</keyword>
<feature type="active site" evidence="12">
    <location>
        <position position="233"/>
    </location>
</feature>
<keyword evidence="3 12" id="KW-0444">Lipid biosynthesis</keyword>
<feature type="transmembrane region" description="Helical" evidence="12">
    <location>
        <begin position="12"/>
        <end position="34"/>
    </location>
</feature>
<proteinExistence type="inferred from homology"/>
<evidence type="ECO:0000256" key="5">
    <source>
        <dbReference type="ARBA" id="ARBA00022692"/>
    </source>
</evidence>
<dbReference type="InterPro" id="IPR030874">
    <property type="entry name" value="Cardiolipin_synth_Firmi"/>
</dbReference>
<feature type="active site" evidence="12">
    <location>
        <position position="415"/>
    </location>
</feature>
<feature type="active site" evidence="12">
    <location>
        <position position="238"/>
    </location>
</feature>
<evidence type="ECO:0000256" key="3">
    <source>
        <dbReference type="ARBA" id="ARBA00022516"/>
    </source>
</evidence>
<feature type="domain" description="PLD phosphodiesterase" evidence="14">
    <location>
        <begin position="403"/>
        <end position="430"/>
    </location>
</feature>
<evidence type="ECO:0000256" key="6">
    <source>
        <dbReference type="ARBA" id="ARBA00022737"/>
    </source>
</evidence>
<dbReference type="RefSeq" id="WP_342590815.1">
    <property type="nucleotide sequence ID" value="NZ_JAGGLJ010000022.1"/>
</dbReference>
<comment type="function">
    <text evidence="12">Catalyzes the reversible phosphatidyl group transfer from one phosphatidylglycerol molecule to another to form cardiolipin (CL) (diphosphatidylglycerol) and glycerol.</text>
</comment>
<keyword evidence="6" id="KW-0677">Repeat</keyword>
<dbReference type="PROSITE" id="PS51257">
    <property type="entry name" value="PROKAR_LIPOPROTEIN"/>
    <property type="match status" value="1"/>
</dbReference>
<keyword evidence="4 12" id="KW-0808">Transferase</keyword>
<evidence type="ECO:0000256" key="9">
    <source>
        <dbReference type="ARBA" id="ARBA00023136"/>
    </source>
</evidence>
<feature type="active site" evidence="12">
    <location>
        <position position="231"/>
    </location>
</feature>
<comment type="subcellular location">
    <subcellularLocation>
        <location evidence="1 12">Cell membrane</location>
        <topology evidence="1 12">Multi-pass membrane protein</topology>
    </subcellularLocation>
</comment>
<feature type="active site" evidence="12">
    <location>
        <position position="408"/>
    </location>
</feature>
<evidence type="ECO:0000256" key="8">
    <source>
        <dbReference type="ARBA" id="ARBA00023098"/>
    </source>
</evidence>
<dbReference type="SMART" id="SM00155">
    <property type="entry name" value="PLDc"/>
    <property type="match status" value="2"/>
</dbReference>
<name>A0ABS4KED9_9FIRM</name>
<dbReference type="HAMAP" id="MF_01916">
    <property type="entry name" value="Cardiolipin_synth_Cls"/>
    <property type="match status" value="1"/>
</dbReference>
<sequence>MLMRSAFSVFTSFVQLYTGLFILNVILSCVIIFMERRKPTSTLLWVMAINFLPIIGFVFYLFLGQDLSKHKMFDRKGQVDKEIKTFLQEQLDEMKKGTYEFENEKTKDYVEMIEMFHSSENAAFSQNNDIKIYNEGVEKFKDLFKDIDEAKNSIYIQYYILKSDGLGIELLEKLKKKAQEGVEVLLLVDGMGARNFSLKYRRDVEKAGVKLAIFFPGLLPRINTRINYRNHRKLAIIDHKIGYVGGLNVGDEYISKSKKFGFWRDTHFRILGPAVNGLQWRFFLDYRFAAKNANGGFVTPFDFNKKEGNKDICVVSSGPDTKAHAIRNGYSKMITRARKRVYIQTPYFVPDDGLLNDLKIAAMSGCEVSIMIPQKRDHPFVHWASMSFIGELLKWGVKAYLYQDGFLHSKVVISDDYLSSVGTANFDIRSFELNFEVNAFVFDTEINKELVEAFEIDVKKSKKITLEDYNNRNAIFKIKESISRLLSPLL</sequence>
<reference evidence="15 16" key="1">
    <citation type="submission" date="2021-03" db="EMBL/GenBank/DDBJ databases">
        <title>Genomic Encyclopedia of Type Strains, Phase IV (KMG-IV): sequencing the most valuable type-strain genomes for metagenomic binning, comparative biology and taxonomic classification.</title>
        <authorList>
            <person name="Goeker M."/>
        </authorList>
    </citation>
    <scope>NUCLEOTIDE SEQUENCE [LARGE SCALE GENOMIC DNA]</scope>
    <source>
        <strain evidence="15 16">DSM 27563</strain>
    </source>
</reference>
<evidence type="ECO:0000256" key="12">
    <source>
        <dbReference type="HAMAP-Rule" id="MF_01916"/>
    </source>
</evidence>
<evidence type="ECO:0000256" key="1">
    <source>
        <dbReference type="ARBA" id="ARBA00004651"/>
    </source>
</evidence>
<feature type="transmembrane region" description="Helical" evidence="12">
    <location>
        <begin position="43"/>
        <end position="63"/>
    </location>
</feature>
<organism evidence="15 16">
    <name type="scientific">Peptoniphilus stercorisuis</name>
    <dbReference type="NCBI Taxonomy" id="1436965"/>
    <lineage>
        <taxon>Bacteria</taxon>
        <taxon>Bacillati</taxon>
        <taxon>Bacillota</taxon>
        <taxon>Tissierellia</taxon>
        <taxon>Tissierellales</taxon>
        <taxon>Peptoniphilaceae</taxon>
        <taxon>Peptoniphilus</taxon>
    </lineage>
</organism>
<keyword evidence="16" id="KW-1185">Reference proteome</keyword>
<comment type="catalytic activity">
    <reaction evidence="12">
        <text>2 a 1,2-diacyl-sn-glycero-3-phospho-(1'-sn-glycerol) = a cardiolipin + glycerol</text>
        <dbReference type="Rhea" id="RHEA:31451"/>
        <dbReference type="ChEBI" id="CHEBI:17754"/>
        <dbReference type="ChEBI" id="CHEBI:62237"/>
        <dbReference type="ChEBI" id="CHEBI:64716"/>
    </reaction>
</comment>
<dbReference type="Proteomes" id="UP001519306">
    <property type="component" value="Unassembled WGS sequence"/>
</dbReference>
<keyword evidence="10 12" id="KW-0594">Phospholipid biosynthesis</keyword>
<keyword evidence="5 12" id="KW-0812">Transmembrane</keyword>
<evidence type="ECO:0000313" key="15">
    <source>
        <dbReference type="EMBL" id="MBP2026128.1"/>
    </source>
</evidence>
<dbReference type="PANTHER" id="PTHR21248">
    <property type="entry name" value="CARDIOLIPIN SYNTHASE"/>
    <property type="match status" value="1"/>
</dbReference>
<evidence type="ECO:0000256" key="4">
    <source>
        <dbReference type="ARBA" id="ARBA00022679"/>
    </source>
</evidence>